<evidence type="ECO:0008006" key="2">
    <source>
        <dbReference type="Google" id="ProtNLM"/>
    </source>
</evidence>
<evidence type="ECO:0000313" key="1">
    <source>
        <dbReference type="EMBL" id="GAI86138.1"/>
    </source>
</evidence>
<protein>
    <recommendedName>
        <fullName evidence="2">Squalene cyclase C-terminal domain-containing protein</fullName>
    </recommendedName>
</protein>
<reference evidence="1" key="1">
    <citation type="journal article" date="2014" name="Front. Microbiol.">
        <title>High frequency of phylogenetically diverse reductive dehalogenase-homologous genes in deep subseafloor sedimentary metagenomes.</title>
        <authorList>
            <person name="Kawai M."/>
            <person name="Futagami T."/>
            <person name="Toyoda A."/>
            <person name="Takaki Y."/>
            <person name="Nishi S."/>
            <person name="Hori S."/>
            <person name="Arai W."/>
            <person name="Tsubouchi T."/>
            <person name="Morono Y."/>
            <person name="Uchiyama I."/>
            <person name="Ito T."/>
            <person name="Fujiyama A."/>
            <person name="Inagaki F."/>
            <person name="Takami H."/>
        </authorList>
    </citation>
    <scope>NUCLEOTIDE SEQUENCE</scope>
    <source>
        <strain evidence="1">Expedition CK06-06</strain>
    </source>
</reference>
<feature type="non-terminal residue" evidence="1">
    <location>
        <position position="1"/>
    </location>
</feature>
<name>X1RZS0_9ZZZZ</name>
<dbReference type="EMBL" id="BARW01009965">
    <property type="protein sequence ID" value="GAI86138.1"/>
    <property type="molecule type" value="Genomic_DNA"/>
</dbReference>
<accession>X1RZS0</accession>
<proteinExistence type="predicted"/>
<comment type="caution">
    <text evidence="1">The sequence shown here is derived from an EMBL/GenBank/DDBJ whole genome shotgun (WGS) entry which is preliminary data.</text>
</comment>
<sequence length="245" mass="28823">FWIADRSFYSPKYRSSHWSMLLLTELAVDPQHPKVRLGAKYMRERVFRLRRNENWLFKDGLGCFWGNWLRYQLSGGNFSDHWVQEIIQRTCDDILRQGRCLYNEELPCAWGIVRGLFGLALIPKNQRSQTVQDAVDAGIHFLLEEFSLLQADYPYVQKIHPTWAKLSFPLFYQADVLFVLLVMRELGALDRPGAQKPLQWLKEKAEINGRWRGGSPYRRRTWPFLASDDTVNHWLTLHALQVLAD</sequence>
<gene>
    <name evidence="1" type="ORF">S12H4_19818</name>
</gene>
<dbReference type="AlphaFoldDB" id="X1RZS0"/>
<organism evidence="1">
    <name type="scientific">marine sediment metagenome</name>
    <dbReference type="NCBI Taxonomy" id="412755"/>
    <lineage>
        <taxon>unclassified sequences</taxon>
        <taxon>metagenomes</taxon>
        <taxon>ecological metagenomes</taxon>
    </lineage>
</organism>